<dbReference type="PROSITE" id="PS50297">
    <property type="entry name" value="ANK_REP_REGION"/>
    <property type="match status" value="2"/>
</dbReference>
<dbReference type="PANTHER" id="PTHR24171:SF8">
    <property type="entry name" value="BRCA1-ASSOCIATED RING DOMAIN PROTEIN 1"/>
    <property type="match status" value="1"/>
</dbReference>
<keyword evidence="2 3" id="KW-0040">ANK repeat</keyword>
<name>A0A5E4N3E5_9HEMI</name>
<evidence type="ECO:0000313" key="5">
    <source>
        <dbReference type="EMBL" id="VVC39160.1"/>
    </source>
</evidence>
<keyword evidence="4" id="KW-0812">Transmembrane</keyword>
<evidence type="ECO:0000256" key="3">
    <source>
        <dbReference type="PROSITE-ProRule" id="PRU00023"/>
    </source>
</evidence>
<dbReference type="GO" id="GO:0085020">
    <property type="term" value="P:protein K6-linked ubiquitination"/>
    <property type="evidence" value="ECO:0007669"/>
    <property type="project" value="TreeGrafter"/>
</dbReference>
<evidence type="ECO:0000256" key="1">
    <source>
        <dbReference type="ARBA" id="ARBA00022737"/>
    </source>
</evidence>
<keyword evidence="4" id="KW-1133">Transmembrane helix</keyword>
<evidence type="ECO:0000313" key="6">
    <source>
        <dbReference type="Proteomes" id="UP000325440"/>
    </source>
</evidence>
<sequence>DGKIPLHYAAEMGYLDIVNALLERGADVNAIDNIKEIPLHYATRKGHVDIVNVLSKSGTNPSLRGRTLEGLAEKDNVKNLVKKSEIRLLNPTMACVGVICLTAACEVGVVAFFIVKGNIAVAPIPLILTAVVIAAIALVAGCIVHKALKPNDK</sequence>
<gene>
    <name evidence="5" type="ORF">CINCED_3A006365</name>
</gene>
<organism evidence="5 6">
    <name type="scientific">Cinara cedri</name>
    <dbReference type="NCBI Taxonomy" id="506608"/>
    <lineage>
        <taxon>Eukaryota</taxon>
        <taxon>Metazoa</taxon>
        <taxon>Ecdysozoa</taxon>
        <taxon>Arthropoda</taxon>
        <taxon>Hexapoda</taxon>
        <taxon>Insecta</taxon>
        <taxon>Pterygota</taxon>
        <taxon>Neoptera</taxon>
        <taxon>Paraneoptera</taxon>
        <taxon>Hemiptera</taxon>
        <taxon>Sternorrhyncha</taxon>
        <taxon>Aphidomorpha</taxon>
        <taxon>Aphidoidea</taxon>
        <taxon>Aphididae</taxon>
        <taxon>Lachninae</taxon>
        <taxon>Cinara</taxon>
    </lineage>
</organism>
<dbReference type="InterPro" id="IPR002110">
    <property type="entry name" value="Ankyrin_rpt"/>
</dbReference>
<keyword evidence="4" id="KW-0472">Membrane</keyword>
<dbReference type="PROSITE" id="PS50088">
    <property type="entry name" value="ANK_REPEAT"/>
    <property type="match status" value="2"/>
</dbReference>
<evidence type="ECO:0000256" key="4">
    <source>
        <dbReference type="SAM" id="Phobius"/>
    </source>
</evidence>
<dbReference type="EMBL" id="CABPRJ010001891">
    <property type="protein sequence ID" value="VVC39160.1"/>
    <property type="molecule type" value="Genomic_DNA"/>
</dbReference>
<feature type="transmembrane region" description="Helical" evidence="4">
    <location>
        <begin position="120"/>
        <end position="144"/>
    </location>
</feature>
<dbReference type="InterPro" id="IPR036770">
    <property type="entry name" value="Ankyrin_rpt-contain_sf"/>
</dbReference>
<dbReference type="SUPFAM" id="SSF48403">
    <property type="entry name" value="Ankyrin repeat"/>
    <property type="match status" value="1"/>
</dbReference>
<dbReference type="Gene3D" id="1.25.40.20">
    <property type="entry name" value="Ankyrin repeat-containing domain"/>
    <property type="match status" value="1"/>
</dbReference>
<accession>A0A5E4N3E5</accession>
<dbReference type="GO" id="GO:0070531">
    <property type="term" value="C:BRCA1-A complex"/>
    <property type="evidence" value="ECO:0007669"/>
    <property type="project" value="TreeGrafter"/>
</dbReference>
<keyword evidence="1" id="KW-0677">Repeat</keyword>
<feature type="repeat" description="ANK" evidence="3">
    <location>
        <begin position="1"/>
        <end position="33"/>
    </location>
</feature>
<dbReference type="Proteomes" id="UP000325440">
    <property type="component" value="Unassembled WGS sequence"/>
</dbReference>
<dbReference type="OrthoDB" id="6603163at2759"/>
<dbReference type="AlphaFoldDB" id="A0A5E4N3E5"/>
<dbReference type="GO" id="GO:0031436">
    <property type="term" value="C:BRCA1-BARD1 complex"/>
    <property type="evidence" value="ECO:0007669"/>
    <property type="project" value="TreeGrafter"/>
</dbReference>
<dbReference type="GO" id="GO:0004842">
    <property type="term" value="F:ubiquitin-protein transferase activity"/>
    <property type="evidence" value="ECO:0007669"/>
    <property type="project" value="TreeGrafter"/>
</dbReference>
<feature type="non-terminal residue" evidence="5">
    <location>
        <position position="1"/>
    </location>
</feature>
<evidence type="ECO:0000256" key="2">
    <source>
        <dbReference type="ARBA" id="ARBA00023043"/>
    </source>
</evidence>
<keyword evidence="6" id="KW-1185">Reference proteome</keyword>
<reference evidence="5 6" key="1">
    <citation type="submission" date="2019-08" db="EMBL/GenBank/DDBJ databases">
        <authorList>
            <person name="Alioto T."/>
            <person name="Alioto T."/>
            <person name="Gomez Garrido J."/>
        </authorList>
    </citation>
    <scope>NUCLEOTIDE SEQUENCE [LARGE SCALE GENOMIC DNA]</scope>
</reference>
<feature type="non-terminal residue" evidence="5">
    <location>
        <position position="153"/>
    </location>
</feature>
<dbReference type="SMART" id="SM00248">
    <property type="entry name" value="ANK"/>
    <property type="match status" value="2"/>
</dbReference>
<protein>
    <submittedName>
        <fullName evidence="5">Ankyrin repeat-containing domain,Ankyrin repeat</fullName>
    </submittedName>
</protein>
<feature type="transmembrane region" description="Helical" evidence="4">
    <location>
        <begin position="88"/>
        <end position="114"/>
    </location>
</feature>
<dbReference type="Pfam" id="PF12796">
    <property type="entry name" value="Ank_2"/>
    <property type="match status" value="1"/>
</dbReference>
<dbReference type="PANTHER" id="PTHR24171">
    <property type="entry name" value="ANKYRIN REPEAT DOMAIN-CONTAINING PROTEIN 39-RELATED"/>
    <property type="match status" value="1"/>
</dbReference>
<feature type="repeat" description="ANK" evidence="3">
    <location>
        <begin position="34"/>
        <end position="66"/>
    </location>
</feature>
<proteinExistence type="predicted"/>